<dbReference type="EMBL" id="PENI01000034">
    <property type="protein sequence ID" value="RMB81097.1"/>
    <property type="molecule type" value="Genomic_DNA"/>
</dbReference>
<comment type="similarity">
    <text evidence="1">Belongs to the glycosyl hydrolase 13 family.</text>
</comment>
<dbReference type="Proteomes" id="UP000270471">
    <property type="component" value="Unassembled WGS sequence"/>
</dbReference>
<keyword evidence="4" id="KW-1185">Reference proteome</keyword>
<dbReference type="SUPFAM" id="SSF51445">
    <property type="entry name" value="(Trans)glycosidases"/>
    <property type="match status" value="1"/>
</dbReference>
<dbReference type="Pfam" id="PF00128">
    <property type="entry name" value="Alpha-amylase"/>
    <property type="match status" value="1"/>
</dbReference>
<evidence type="ECO:0000313" key="4">
    <source>
        <dbReference type="Proteomes" id="UP000270471"/>
    </source>
</evidence>
<dbReference type="SMART" id="SM00642">
    <property type="entry name" value="Aamy"/>
    <property type="match status" value="1"/>
</dbReference>
<dbReference type="AlphaFoldDB" id="A0A3M0HVR3"/>
<organism evidence="3 4">
    <name type="scientific">Streptomyces shenzhenensis</name>
    <dbReference type="NCBI Taxonomy" id="943815"/>
    <lineage>
        <taxon>Bacteria</taxon>
        <taxon>Bacillati</taxon>
        <taxon>Actinomycetota</taxon>
        <taxon>Actinomycetes</taxon>
        <taxon>Kitasatosporales</taxon>
        <taxon>Streptomycetaceae</taxon>
        <taxon>Streptomyces</taxon>
    </lineage>
</organism>
<feature type="domain" description="Glycosyl hydrolase family 13 catalytic" evidence="2">
    <location>
        <begin position="18"/>
        <end position="400"/>
    </location>
</feature>
<dbReference type="PANTHER" id="PTHR10357:SF179">
    <property type="entry name" value="NEUTRAL AND BASIC AMINO ACID TRANSPORT PROTEIN RBAT"/>
    <property type="match status" value="1"/>
</dbReference>
<evidence type="ECO:0000259" key="2">
    <source>
        <dbReference type="SMART" id="SM00642"/>
    </source>
</evidence>
<dbReference type="InterPro" id="IPR017853">
    <property type="entry name" value="GH"/>
</dbReference>
<gene>
    <name evidence="3" type="ORF">CTZ28_36550</name>
</gene>
<evidence type="ECO:0000256" key="1">
    <source>
        <dbReference type="ARBA" id="ARBA00008061"/>
    </source>
</evidence>
<dbReference type="InterPro" id="IPR006047">
    <property type="entry name" value="GH13_cat_dom"/>
</dbReference>
<protein>
    <submittedName>
        <fullName evidence="3">Alpha-amylase</fullName>
    </submittedName>
</protein>
<evidence type="ECO:0000313" key="3">
    <source>
        <dbReference type="EMBL" id="RMB81097.1"/>
    </source>
</evidence>
<dbReference type="GO" id="GO:0009313">
    <property type="term" value="P:oligosaccharide catabolic process"/>
    <property type="evidence" value="ECO:0007669"/>
    <property type="project" value="TreeGrafter"/>
</dbReference>
<comment type="caution">
    <text evidence="3">The sequence shown here is derived from an EMBL/GenBank/DDBJ whole genome shotgun (WGS) entry which is preliminary data.</text>
</comment>
<dbReference type="Gene3D" id="3.90.400.10">
    <property type="entry name" value="Oligo-1,6-glucosidase, Domain 2"/>
    <property type="match status" value="1"/>
</dbReference>
<proteinExistence type="inferred from homology"/>
<reference evidence="3 4" key="1">
    <citation type="submission" date="2017-11" db="EMBL/GenBank/DDBJ databases">
        <title>Draft genome of actinobacteria isolated from guarana (Paullinia cupana (Mart.) Ducke.</title>
        <authorList>
            <person name="Siqueira K.A."/>
            <person name="Liotti R.G."/>
            <person name="Mendes T.A.O."/>
            <person name="Soares M.A."/>
        </authorList>
    </citation>
    <scope>NUCLEOTIDE SEQUENCE [LARGE SCALE GENOMIC DNA]</scope>
    <source>
        <strain evidence="3 4">193</strain>
    </source>
</reference>
<dbReference type="InterPro" id="IPR045857">
    <property type="entry name" value="O16G_dom_2"/>
</dbReference>
<dbReference type="GO" id="GO:0004556">
    <property type="term" value="F:alpha-amylase activity"/>
    <property type="evidence" value="ECO:0007669"/>
    <property type="project" value="TreeGrafter"/>
</dbReference>
<dbReference type="Gene3D" id="3.20.20.80">
    <property type="entry name" value="Glycosidases"/>
    <property type="match status" value="1"/>
</dbReference>
<accession>A0A3M0HVR3</accession>
<dbReference type="OrthoDB" id="9043248at2"/>
<name>A0A3M0HVR3_9ACTN</name>
<dbReference type="PANTHER" id="PTHR10357">
    <property type="entry name" value="ALPHA-AMYLASE FAMILY MEMBER"/>
    <property type="match status" value="1"/>
</dbReference>
<sequence length="536" mass="59568">MLNPAEDHGWWRNALIYEVYPRSFSDSDGDGVGDLAGLIERLPYLASLGVDGVWLTPFQPSPQIDQGYDISDYCDVDPLFGSMRVFDELLGAAHRTGIRVLVDLVPNHTSTSHPMFRRAVAAKPGSPDRSLFHFRPGRGTAHERTPNNWLSVFGGPAWSRAPEQDPTDPDWYLHLFSSGQPDWNWEHPAVHDYFDGVLRFWFDRGADGVRIDVAHGLYKQPGLPDSPAVPEVIDGLRSNPLAMDQEPVHDVYRRWRRIAESYQPARLLVGEVNLPAPRAARYTRPDELHQSFAFTFTQLGWDATAWVRTGNELAAARDAYASSTTWALENHDLVRTATRFGTGERGRRRGRAALLALLGLPGAVYVYQGQELGLPEVDVPADRRRDPMWQRAAIGRDGARVPMPWTVASTGTHGFSPPQAAEPWLPVPPGWGRYAVEAQTDAAGSTLELFRTAVRVRRELLSPAGASAGLSARWRLHENGLVECARPDGISVFIAMDDEGARLPPGRALLASDPLDETGTLPPDTAVWWRHETYYP</sequence>